<dbReference type="PANTHER" id="PTHR15040">
    <property type="entry name" value="DERMATOPONTIN-RELATED"/>
    <property type="match status" value="1"/>
</dbReference>
<dbReference type="PANTHER" id="PTHR15040:SF3">
    <property type="entry name" value="SI:DKEY-14D8.6-RELATED"/>
    <property type="match status" value="1"/>
</dbReference>
<organism evidence="6 7">
    <name type="scientific">Mytilus edulis</name>
    <name type="common">Blue mussel</name>
    <dbReference type="NCBI Taxonomy" id="6550"/>
    <lineage>
        <taxon>Eukaryota</taxon>
        <taxon>Metazoa</taxon>
        <taxon>Spiralia</taxon>
        <taxon>Lophotrochozoa</taxon>
        <taxon>Mollusca</taxon>
        <taxon>Bivalvia</taxon>
        <taxon>Autobranchia</taxon>
        <taxon>Pteriomorphia</taxon>
        <taxon>Mytilida</taxon>
        <taxon>Mytiloidea</taxon>
        <taxon>Mytilidae</taxon>
        <taxon>Mytilinae</taxon>
        <taxon>Mytilus</taxon>
    </lineage>
</organism>
<protein>
    <recommendedName>
        <fullName evidence="8">Dermatopontin</fullName>
    </recommendedName>
</protein>
<gene>
    <name evidence="6" type="ORF">MEDL_51546</name>
</gene>
<keyword evidence="7" id="KW-1185">Reference proteome</keyword>
<accession>A0A8S3U5T7</accession>
<dbReference type="GO" id="GO:0031012">
    <property type="term" value="C:extracellular matrix"/>
    <property type="evidence" value="ECO:0007669"/>
    <property type="project" value="TreeGrafter"/>
</dbReference>
<evidence type="ECO:0000313" key="7">
    <source>
        <dbReference type="Proteomes" id="UP000683360"/>
    </source>
</evidence>
<dbReference type="Pfam" id="PF14704">
    <property type="entry name" value="DERM"/>
    <property type="match status" value="1"/>
</dbReference>
<comment type="caution">
    <text evidence="6">The sequence shown here is derived from an EMBL/GenBank/DDBJ whole genome shotgun (WGS) entry which is preliminary data.</text>
</comment>
<proteinExistence type="inferred from homology"/>
<sequence>MLMLSIICLICTLNCVVGWDYVNKFDERIDFSCPSGQAISFIHSVHHDYYEDRKWSLGCRSTVGQHVDCYWTPSFVNDWDEYFNFECSHNGFITGIRSIHDNRKEDRRFMFKCCGISGKEVGQCENTMKNNFDKPNTVRVPEGSVVKVFPADIPITTSKFRKFNEYIGYEIVT</sequence>
<dbReference type="EMBL" id="CAJPWZ010002505">
    <property type="protein sequence ID" value="CAG2239177.1"/>
    <property type="molecule type" value="Genomic_DNA"/>
</dbReference>
<evidence type="ECO:0000256" key="3">
    <source>
        <dbReference type="ARBA" id="ARBA00022525"/>
    </source>
</evidence>
<dbReference type="OrthoDB" id="5975249at2759"/>
<evidence type="ECO:0000256" key="1">
    <source>
        <dbReference type="ARBA" id="ARBA00004613"/>
    </source>
</evidence>
<dbReference type="GO" id="GO:0030199">
    <property type="term" value="P:collagen fibril organization"/>
    <property type="evidence" value="ECO:0007669"/>
    <property type="project" value="TreeGrafter"/>
</dbReference>
<dbReference type="Proteomes" id="UP000683360">
    <property type="component" value="Unassembled WGS sequence"/>
</dbReference>
<feature type="signal peptide" evidence="5">
    <location>
        <begin position="1"/>
        <end position="18"/>
    </location>
</feature>
<keyword evidence="5" id="KW-0732">Signal</keyword>
<keyword evidence="3" id="KW-0964">Secreted</keyword>
<dbReference type="AlphaFoldDB" id="A0A8S3U5T7"/>
<keyword evidence="4" id="KW-1015">Disulfide bond</keyword>
<reference evidence="6" key="1">
    <citation type="submission" date="2021-03" db="EMBL/GenBank/DDBJ databases">
        <authorList>
            <person name="Bekaert M."/>
        </authorList>
    </citation>
    <scope>NUCLEOTIDE SEQUENCE</scope>
</reference>
<evidence type="ECO:0008006" key="8">
    <source>
        <dbReference type="Google" id="ProtNLM"/>
    </source>
</evidence>
<evidence type="ECO:0000313" key="6">
    <source>
        <dbReference type="EMBL" id="CAG2239177.1"/>
    </source>
</evidence>
<comment type="subcellular location">
    <subcellularLocation>
        <location evidence="1">Secreted</location>
    </subcellularLocation>
</comment>
<name>A0A8S3U5T7_MYTED</name>
<comment type="similarity">
    <text evidence="2">Belongs to the dermatopontin family.</text>
</comment>
<dbReference type="InterPro" id="IPR026645">
    <property type="entry name" value="Dermatopontin"/>
</dbReference>
<evidence type="ECO:0000256" key="5">
    <source>
        <dbReference type="SAM" id="SignalP"/>
    </source>
</evidence>
<evidence type="ECO:0000256" key="4">
    <source>
        <dbReference type="ARBA" id="ARBA00023157"/>
    </source>
</evidence>
<evidence type="ECO:0000256" key="2">
    <source>
        <dbReference type="ARBA" id="ARBA00008712"/>
    </source>
</evidence>
<dbReference type="GO" id="GO:0005615">
    <property type="term" value="C:extracellular space"/>
    <property type="evidence" value="ECO:0007669"/>
    <property type="project" value="TreeGrafter"/>
</dbReference>
<feature type="chain" id="PRO_5035851429" description="Dermatopontin" evidence="5">
    <location>
        <begin position="19"/>
        <end position="173"/>
    </location>
</feature>